<accession>A0ABS2NA81</accession>
<dbReference type="Proteomes" id="UP001646157">
    <property type="component" value="Unassembled WGS sequence"/>
</dbReference>
<comment type="caution">
    <text evidence="1">The sequence shown here is derived from an EMBL/GenBank/DDBJ whole genome shotgun (WGS) entry which is preliminary data.</text>
</comment>
<protein>
    <submittedName>
        <fullName evidence="1">Uncharacterized protein</fullName>
    </submittedName>
</protein>
<name>A0ABS2NA81_9BACI</name>
<dbReference type="RefSeq" id="WP_205168636.1">
    <property type="nucleotide sequence ID" value="NZ_JAFBDZ010000001.1"/>
</dbReference>
<evidence type="ECO:0000313" key="2">
    <source>
        <dbReference type="Proteomes" id="UP001646157"/>
    </source>
</evidence>
<organism evidence="1 2">
    <name type="scientific">Rossellomorea pakistanensis</name>
    <dbReference type="NCBI Taxonomy" id="992288"/>
    <lineage>
        <taxon>Bacteria</taxon>
        <taxon>Bacillati</taxon>
        <taxon>Bacillota</taxon>
        <taxon>Bacilli</taxon>
        <taxon>Bacillales</taxon>
        <taxon>Bacillaceae</taxon>
        <taxon>Rossellomorea</taxon>
    </lineage>
</organism>
<evidence type="ECO:0000313" key="1">
    <source>
        <dbReference type="EMBL" id="MBM7584486.1"/>
    </source>
</evidence>
<dbReference type="EMBL" id="JAFBDZ010000001">
    <property type="protein sequence ID" value="MBM7584486.1"/>
    <property type="molecule type" value="Genomic_DNA"/>
</dbReference>
<sequence length="66" mass="7885">MNVFIAKLIAPEAKKVRLNSFEGIGNHQRWDTVIKRIFEHRKLVVVIKENRFFMHRAILSNIRINK</sequence>
<gene>
    <name evidence="1" type="ORF">JOC86_001023</name>
</gene>
<keyword evidence="2" id="KW-1185">Reference proteome</keyword>
<reference evidence="1 2" key="1">
    <citation type="submission" date="2021-01" db="EMBL/GenBank/DDBJ databases">
        <title>Genomic Encyclopedia of Type Strains, Phase IV (KMG-IV): sequencing the most valuable type-strain genomes for metagenomic binning, comparative biology and taxonomic classification.</title>
        <authorList>
            <person name="Goeker M."/>
        </authorList>
    </citation>
    <scope>NUCLEOTIDE SEQUENCE [LARGE SCALE GENOMIC DNA]</scope>
    <source>
        <strain evidence="1 2">DSM 24834</strain>
    </source>
</reference>
<proteinExistence type="predicted"/>